<dbReference type="HOGENOM" id="CLU_1296059_0_0_1"/>
<name>A0A072VGW6_MEDTR</name>
<gene>
    <name evidence="1" type="ordered locus">MTR_1g036020</name>
</gene>
<dbReference type="EMBL" id="CM001217">
    <property type="protein sequence ID" value="KEH40831.1"/>
    <property type="molecule type" value="Genomic_DNA"/>
</dbReference>
<evidence type="ECO:0000313" key="2">
    <source>
        <dbReference type="EnsemblPlants" id="KEH40831"/>
    </source>
</evidence>
<accession>A0A072VGW6</accession>
<dbReference type="EnsemblPlants" id="KEH40831">
    <property type="protein sequence ID" value="KEH40831"/>
    <property type="gene ID" value="MTR_1g036020"/>
</dbReference>
<dbReference type="Proteomes" id="UP000002051">
    <property type="component" value="Unassembled WGS sequence"/>
</dbReference>
<protein>
    <submittedName>
        <fullName evidence="1 2">Uncharacterized protein</fullName>
    </submittedName>
</protein>
<evidence type="ECO:0000313" key="3">
    <source>
        <dbReference type="Proteomes" id="UP000002051"/>
    </source>
</evidence>
<keyword evidence="3" id="KW-1185">Reference proteome</keyword>
<reference evidence="1 3" key="2">
    <citation type="journal article" date="2014" name="BMC Genomics">
        <title>An improved genome release (version Mt4.0) for the model legume Medicago truncatula.</title>
        <authorList>
            <person name="Tang H."/>
            <person name="Krishnakumar V."/>
            <person name="Bidwell S."/>
            <person name="Rosen B."/>
            <person name="Chan A."/>
            <person name="Zhou S."/>
            <person name="Gentzbittel L."/>
            <person name="Childs K.L."/>
            <person name="Yandell M."/>
            <person name="Gundlach H."/>
            <person name="Mayer K.F."/>
            <person name="Schwartz D.C."/>
            <person name="Town C.D."/>
        </authorList>
    </citation>
    <scope>GENOME REANNOTATION</scope>
    <source>
        <strain evidence="1">A17</strain>
        <strain evidence="2 3">cv. Jemalong A17</strain>
    </source>
</reference>
<evidence type="ECO:0000313" key="1">
    <source>
        <dbReference type="EMBL" id="KEH40831.1"/>
    </source>
</evidence>
<organism evidence="1 3">
    <name type="scientific">Medicago truncatula</name>
    <name type="common">Barrel medic</name>
    <name type="synonym">Medicago tribuloides</name>
    <dbReference type="NCBI Taxonomy" id="3880"/>
    <lineage>
        <taxon>Eukaryota</taxon>
        <taxon>Viridiplantae</taxon>
        <taxon>Streptophyta</taxon>
        <taxon>Embryophyta</taxon>
        <taxon>Tracheophyta</taxon>
        <taxon>Spermatophyta</taxon>
        <taxon>Magnoliopsida</taxon>
        <taxon>eudicotyledons</taxon>
        <taxon>Gunneridae</taxon>
        <taxon>Pentapetalae</taxon>
        <taxon>rosids</taxon>
        <taxon>fabids</taxon>
        <taxon>Fabales</taxon>
        <taxon>Fabaceae</taxon>
        <taxon>Papilionoideae</taxon>
        <taxon>50 kb inversion clade</taxon>
        <taxon>NPAAA clade</taxon>
        <taxon>Hologalegina</taxon>
        <taxon>IRL clade</taxon>
        <taxon>Trifolieae</taxon>
        <taxon>Medicago</taxon>
    </lineage>
</organism>
<proteinExistence type="predicted"/>
<dbReference type="AlphaFoldDB" id="A0A072VGW6"/>
<sequence length="195" mass="22149">MGFNLVMLATIGHNPSYVWRRILRSRFIVCRGVRWSIGADGTFPILGEPWVLNGECIDTNIVVAQYVRHVTIENLIVPTEKRWNESDHLIWKAEKHGKYSPKIAYQAIFALIETLPVEKKQLFSPILWSLWKHQNLKGCEDLTKVVIVVVVRAHVMLTDWQLVTIRIPTVRIASSLRVSLNSAEANSSIDPGVAL</sequence>
<reference evidence="2" key="3">
    <citation type="submission" date="2015-04" db="UniProtKB">
        <authorList>
            <consortium name="EnsemblPlants"/>
        </authorList>
    </citation>
    <scope>IDENTIFICATION</scope>
    <source>
        <strain evidence="2">cv. Jemalong A17</strain>
    </source>
</reference>
<reference evidence="1 3" key="1">
    <citation type="journal article" date="2011" name="Nature">
        <title>The Medicago genome provides insight into the evolution of rhizobial symbioses.</title>
        <authorList>
            <person name="Young N.D."/>
            <person name="Debelle F."/>
            <person name="Oldroyd G.E."/>
            <person name="Geurts R."/>
            <person name="Cannon S.B."/>
            <person name="Udvardi M.K."/>
            <person name="Benedito V.A."/>
            <person name="Mayer K.F."/>
            <person name="Gouzy J."/>
            <person name="Schoof H."/>
            <person name="Van de Peer Y."/>
            <person name="Proost S."/>
            <person name="Cook D.R."/>
            <person name="Meyers B.C."/>
            <person name="Spannagl M."/>
            <person name="Cheung F."/>
            <person name="De Mita S."/>
            <person name="Krishnakumar V."/>
            <person name="Gundlach H."/>
            <person name="Zhou S."/>
            <person name="Mudge J."/>
            <person name="Bharti A.K."/>
            <person name="Murray J.D."/>
            <person name="Naoumkina M.A."/>
            <person name="Rosen B."/>
            <person name="Silverstein K.A."/>
            <person name="Tang H."/>
            <person name="Rombauts S."/>
            <person name="Zhao P.X."/>
            <person name="Zhou P."/>
            <person name="Barbe V."/>
            <person name="Bardou P."/>
            <person name="Bechner M."/>
            <person name="Bellec A."/>
            <person name="Berger A."/>
            <person name="Berges H."/>
            <person name="Bidwell S."/>
            <person name="Bisseling T."/>
            <person name="Choisne N."/>
            <person name="Couloux A."/>
            <person name="Denny R."/>
            <person name="Deshpande S."/>
            <person name="Dai X."/>
            <person name="Doyle J.J."/>
            <person name="Dudez A.M."/>
            <person name="Farmer A.D."/>
            <person name="Fouteau S."/>
            <person name="Franken C."/>
            <person name="Gibelin C."/>
            <person name="Gish J."/>
            <person name="Goldstein S."/>
            <person name="Gonzalez A.J."/>
            <person name="Green P.J."/>
            <person name="Hallab A."/>
            <person name="Hartog M."/>
            <person name="Hua A."/>
            <person name="Humphray S.J."/>
            <person name="Jeong D.H."/>
            <person name="Jing Y."/>
            <person name="Jocker A."/>
            <person name="Kenton S.M."/>
            <person name="Kim D.J."/>
            <person name="Klee K."/>
            <person name="Lai H."/>
            <person name="Lang C."/>
            <person name="Lin S."/>
            <person name="Macmil S.L."/>
            <person name="Magdelenat G."/>
            <person name="Matthews L."/>
            <person name="McCorrison J."/>
            <person name="Monaghan E.L."/>
            <person name="Mun J.H."/>
            <person name="Najar F.Z."/>
            <person name="Nicholson C."/>
            <person name="Noirot C."/>
            <person name="O'Bleness M."/>
            <person name="Paule C.R."/>
            <person name="Poulain J."/>
            <person name="Prion F."/>
            <person name="Qin B."/>
            <person name="Qu C."/>
            <person name="Retzel E.F."/>
            <person name="Riddle C."/>
            <person name="Sallet E."/>
            <person name="Samain S."/>
            <person name="Samson N."/>
            <person name="Sanders I."/>
            <person name="Saurat O."/>
            <person name="Scarpelli C."/>
            <person name="Schiex T."/>
            <person name="Segurens B."/>
            <person name="Severin A.J."/>
            <person name="Sherrier D.J."/>
            <person name="Shi R."/>
            <person name="Sims S."/>
            <person name="Singer S.R."/>
            <person name="Sinharoy S."/>
            <person name="Sterck L."/>
            <person name="Viollet A."/>
            <person name="Wang B.B."/>
            <person name="Wang K."/>
            <person name="Wang M."/>
            <person name="Wang X."/>
            <person name="Warfsmann J."/>
            <person name="Weissenbach J."/>
            <person name="White D.D."/>
            <person name="White J.D."/>
            <person name="Wiley G.B."/>
            <person name="Wincker P."/>
            <person name="Xing Y."/>
            <person name="Yang L."/>
            <person name="Yao Z."/>
            <person name="Ying F."/>
            <person name="Zhai J."/>
            <person name="Zhou L."/>
            <person name="Zuber A."/>
            <person name="Denarie J."/>
            <person name="Dixon R.A."/>
            <person name="May G.D."/>
            <person name="Schwartz D.C."/>
            <person name="Rogers J."/>
            <person name="Quetier F."/>
            <person name="Town C.D."/>
            <person name="Roe B.A."/>
        </authorList>
    </citation>
    <scope>NUCLEOTIDE SEQUENCE [LARGE SCALE GENOMIC DNA]</scope>
    <source>
        <strain evidence="1">A17</strain>
        <strain evidence="2 3">cv. Jemalong A17</strain>
    </source>
</reference>